<dbReference type="Pfam" id="PF00795">
    <property type="entry name" value="CN_hydrolase"/>
    <property type="match status" value="1"/>
</dbReference>
<accession>A0A1A6BHJ5</accession>
<name>A0A1A6BHJ5_MYCGO</name>
<sequence length="317" mass="34025">MNTTIKIRTAAVQIKAVLGNVDHNLEACERQADRAAAAGASWIALPEFFSTGVAYRTDLSSNAARIDGEPTRLLLDLASRHGIHIGGSTLVRDDDGHVRNAFLLASPEGRLIGRHDKDLPTMWENALYVGGTDPGRIQAGDLTVGVALCWELIRAQTVARLAGQVDLVLGGSGWWSIPRWPFMGGAAARNHRRATTAPAVFARHVGAPVVHAAHAGEFSCRFPLSPVTYRGHCEGGAQICDATGKVLDFKGRDDGDSYAMADVDAIRSSGALASDRFWLQRRGAVAASVWAYQNRHGRRVYDRLPMPEAAQSAAVVA</sequence>
<dbReference type="InterPro" id="IPR003010">
    <property type="entry name" value="C-N_Hydrolase"/>
</dbReference>
<evidence type="ECO:0000259" key="2">
    <source>
        <dbReference type="PROSITE" id="PS50263"/>
    </source>
</evidence>
<evidence type="ECO:0000313" key="4">
    <source>
        <dbReference type="Proteomes" id="UP000093757"/>
    </source>
</evidence>
<gene>
    <name evidence="3" type="ORF">A9W98_18290</name>
</gene>
<dbReference type="PANTHER" id="PTHR43674">
    <property type="entry name" value="NITRILASE C965.09-RELATED"/>
    <property type="match status" value="1"/>
</dbReference>
<dbReference type="InterPro" id="IPR050345">
    <property type="entry name" value="Aliph_Amidase/BUP"/>
</dbReference>
<organism evidence="3 4">
    <name type="scientific">Mycobacterium gordonae</name>
    <dbReference type="NCBI Taxonomy" id="1778"/>
    <lineage>
        <taxon>Bacteria</taxon>
        <taxon>Bacillati</taxon>
        <taxon>Actinomycetota</taxon>
        <taxon>Actinomycetes</taxon>
        <taxon>Mycobacteriales</taxon>
        <taxon>Mycobacteriaceae</taxon>
        <taxon>Mycobacterium</taxon>
    </lineage>
</organism>
<feature type="domain" description="CN hydrolase" evidence="2">
    <location>
        <begin position="7"/>
        <end position="265"/>
    </location>
</feature>
<dbReference type="EMBL" id="MAEM01000250">
    <property type="protein sequence ID" value="OBS01810.1"/>
    <property type="molecule type" value="Genomic_DNA"/>
</dbReference>
<dbReference type="RefSeq" id="WP_065133932.1">
    <property type="nucleotide sequence ID" value="NZ_JANFXG010000134.1"/>
</dbReference>
<protein>
    <submittedName>
        <fullName evidence="3">Nitrilase</fullName>
    </submittedName>
</protein>
<dbReference type="PROSITE" id="PS50263">
    <property type="entry name" value="CN_HYDROLASE"/>
    <property type="match status" value="1"/>
</dbReference>
<dbReference type="Gene3D" id="3.60.110.10">
    <property type="entry name" value="Carbon-nitrogen hydrolase"/>
    <property type="match status" value="1"/>
</dbReference>
<evidence type="ECO:0000256" key="1">
    <source>
        <dbReference type="ARBA" id="ARBA00022801"/>
    </source>
</evidence>
<proteinExistence type="predicted"/>
<dbReference type="Proteomes" id="UP000093757">
    <property type="component" value="Unassembled WGS sequence"/>
</dbReference>
<dbReference type="AlphaFoldDB" id="A0A1A6BHJ5"/>
<evidence type="ECO:0000313" key="3">
    <source>
        <dbReference type="EMBL" id="OBS01810.1"/>
    </source>
</evidence>
<dbReference type="CDD" id="cd07197">
    <property type="entry name" value="nitrilase"/>
    <property type="match status" value="1"/>
</dbReference>
<dbReference type="GO" id="GO:0016811">
    <property type="term" value="F:hydrolase activity, acting on carbon-nitrogen (but not peptide) bonds, in linear amides"/>
    <property type="evidence" value="ECO:0007669"/>
    <property type="project" value="TreeGrafter"/>
</dbReference>
<keyword evidence="1" id="KW-0378">Hydrolase</keyword>
<dbReference type="OrthoDB" id="9811121at2"/>
<reference evidence="3 4" key="1">
    <citation type="submission" date="2016-06" db="EMBL/GenBank/DDBJ databases">
        <authorList>
            <person name="Kjaerup R.B."/>
            <person name="Dalgaard T.S."/>
            <person name="Juul-Madsen H.R."/>
        </authorList>
    </citation>
    <scope>NUCLEOTIDE SEQUENCE [LARGE SCALE GENOMIC DNA]</scope>
    <source>
        <strain evidence="3 4">1245752.6</strain>
    </source>
</reference>
<dbReference type="PANTHER" id="PTHR43674:SF2">
    <property type="entry name" value="BETA-UREIDOPROPIONASE"/>
    <property type="match status" value="1"/>
</dbReference>
<dbReference type="SUPFAM" id="SSF56317">
    <property type="entry name" value="Carbon-nitrogen hydrolase"/>
    <property type="match status" value="1"/>
</dbReference>
<comment type="caution">
    <text evidence="3">The sequence shown here is derived from an EMBL/GenBank/DDBJ whole genome shotgun (WGS) entry which is preliminary data.</text>
</comment>
<dbReference type="InterPro" id="IPR036526">
    <property type="entry name" value="C-N_Hydrolase_sf"/>
</dbReference>